<comment type="caution">
    <text evidence="3">The sequence shown here is derived from an EMBL/GenBank/DDBJ whole genome shotgun (WGS) entry which is preliminary data.</text>
</comment>
<dbReference type="PANTHER" id="PTHR30383:SF5">
    <property type="entry name" value="SGNH HYDROLASE-TYPE ESTERASE DOMAIN-CONTAINING PROTEIN"/>
    <property type="match status" value="1"/>
</dbReference>
<dbReference type="Pfam" id="PF13472">
    <property type="entry name" value="Lipase_GDSL_2"/>
    <property type="match status" value="1"/>
</dbReference>
<gene>
    <name evidence="3" type="ORF">ABR189_24135</name>
</gene>
<proteinExistence type="predicted"/>
<feature type="chain" id="PRO_5046200098" evidence="1">
    <location>
        <begin position="22"/>
        <end position="227"/>
    </location>
</feature>
<dbReference type="InterPro" id="IPR051532">
    <property type="entry name" value="Ester_Hydrolysis_Enzymes"/>
</dbReference>
<accession>A0ABV2TBU1</accession>
<dbReference type="PANTHER" id="PTHR30383">
    <property type="entry name" value="THIOESTERASE 1/PROTEASE 1/LYSOPHOSPHOLIPASE L1"/>
    <property type="match status" value="1"/>
</dbReference>
<dbReference type="InterPro" id="IPR036514">
    <property type="entry name" value="SGNH_hydro_sf"/>
</dbReference>
<evidence type="ECO:0000256" key="1">
    <source>
        <dbReference type="SAM" id="SignalP"/>
    </source>
</evidence>
<dbReference type="EMBL" id="JBEXAC010000002">
    <property type="protein sequence ID" value="MET7000503.1"/>
    <property type="molecule type" value="Genomic_DNA"/>
</dbReference>
<keyword evidence="1" id="KW-0732">Signal</keyword>
<sequence>MMKKMIGTGALLATMFLSATAQTEVSTDSSYANGWYEQRMDFFRHVPKQKKAIVFLGNSITEVGDWQEIIGNKPVQNRGISGDNSYGVLARLDETLQEKPAKIFLMIGVNDIKRGTPVTVIAHNQERIVQRIKALSPGTKVYMQSVLPVHEPILADIYKKITNERIKSLNSLLQEIAGRNQVPYVDLHPVFTDENGQLKRDMTTDGLHLRPAAYIKWVAGLKEKKLL</sequence>
<keyword evidence="4" id="KW-1185">Reference proteome</keyword>
<dbReference type="Gene3D" id="3.40.50.1110">
    <property type="entry name" value="SGNH hydrolase"/>
    <property type="match status" value="1"/>
</dbReference>
<dbReference type="SUPFAM" id="SSF52266">
    <property type="entry name" value="SGNH hydrolase"/>
    <property type="match status" value="1"/>
</dbReference>
<evidence type="ECO:0000313" key="4">
    <source>
        <dbReference type="Proteomes" id="UP001549749"/>
    </source>
</evidence>
<name>A0ABV2TBU1_9BACT</name>
<feature type="domain" description="SGNH hydrolase-type esterase" evidence="2">
    <location>
        <begin position="55"/>
        <end position="214"/>
    </location>
</feature>
<dbReference type="InterPro" id="IPR013830">
    <property type="entry name" value="SGNH_hydro"/>
</dbReference>
<dbReference type="Proteomes" id="UP001549749">
    <property type="component" value="Unassembled WGS sequence"/>
</dbReference>
<reference evidence="3 4" key="1">
    <citation type="submission" date="2024-06" db="EMBL/GenBank/DDBJ databases">
        <title>Chitinophaga defluvii sp. nov., isolated from municipal sewage.</title>
        <authorList>
            <person name="Zhang L."/>
        </authorList>
    </citation>
    <scope>NUCLEOTIDE SEQUENCE [LARGE SCALE GENOMIC DNA]</scope>
    <source>
        <strain evidence="3 4">H8</strain>
    </source>
</reference>
<evidence type="ECO:0000313" key="3">
    <source>
        <dbReference type="EMBL" id="MET7000503.1"/>
    </source>
</evidence>
<evidence type="ECO:0000259" key="2">
    <source>
        <dbReference type="Pfam" id="PF13472"/>
    </source>
</evidence>
<dbReference type="RefSeq" id="WP_354663062.1">
    <property type="nucleotide sequence ID" value="NZ_JBEXAC010000002.1"/>
</dbReference>
<organism evidence="3 4">
    <name type="scientific">Chitinophaga defluvii</name>
    <dbReference type="NCBI Taxonomy" id="3163343"/>
    <lineage>
        <taxon>Bacteria</taxon>
        <taxon>Pseudomonadati</taxon>
        <taxon>Bacteroidota</taxon>
        <taxon>Chitinophagia</taxon>
        <taxon>Chitinophagales</taxon>
        <taxon>Chitinophagaceae</taxon>
        <taxon>Chitinophaga</taxon>
    </lineage>
</organism>
<protein>
    <submittedName>
        <fullName evidence="3">GDSL-type esterase/lipase family protein</fullName>
    </submittedName>
</protein>
<feature type="signal peptide" evidence="1">
    <location>
        <begin position="1"/>
        <end position="21"/>
    </location>
</feature>